<dbReference type="Proteomes" id="UP001567572">
    <property type="component" value="Unassembled WGS sequence"/>
</dbReference>
<keyword evidence="3" id="KW-1185">Reference proteome</keyword>
<feature type="transmembrane region" description="Helical" evidence="1">
    <location>
        <begin position="15"/>
        <end position="32"/>
    </location>
</feature>
<feature type="transmembrane region" description="Helical" evidence="1">
    <location>
        <begin position="53"/>
        <end position="75"/>
    </location>
</feature>
<proteinExistence type="predicted"/>
<protein>
    <submittedName>
        <fullName evidence="2">Uncharacterized protein</fullName>
    </submittedName>
</protein>
<gene>
    <name evidence="2" type="ORF">ABNG04_16520</name>
</gene>
<evidence type="ECO:0000313" key="2">
    <source>
        <dbReference type="EMBL" id="MEZ3165444.1"/>
    </source>
</evidence>
<keyword evidence="1" id="KW-0472">Membrane</keyword>
<dbReference type="RefSeq" id="WP_371163472.1">
    <property type="nucleotide sequence ID" value="NZ_JBEDNX010000011.1"/>
</dbReference>
<evidence type="ECO:0000313" key="3">
    <source>
        <dbReference type="Proteomes" id="UP001567572"/>
    </source>
</evidence>
<name>A0ABD5MA62_9EURY</name>
<sequence length="168" mass="17676">MVLGDALARRPRAKVYVLAAVSAALSFLEHLVRSRQYAIREGQPVPARTPLDLLVDVAGTYLLVPGLLFVAYYAIDGIGPRVSLTGRSLGALLAGVVAGGLAGQYVGVAPHTLRFLLGSNAVAARPLTARLWLDVFGPLGRDFLAAVGLLVVTRAVRHARGDRGDAVE</sequence>
<dbReference type="EMBL" id="JBEDNY010000008">
    <property type="protein sequence ID" value="MEZ3165444.1"/>
    <property type="molecule type" value="Genomic_DNA"/>
</dbReference>
<comment type="caution">
    <text evidence="2">The sequence shown here is derived from an EMBL/GenBank/DDBJ whole genome shotgun (WGS) entry which is preliminary data.</text>
</comment>
<feature type="transmembrane region" description="Helical" evidence="1">
    <location>
        <begin position="87"/>
        <end position="108"/>
    </location>
</feature>
<dbReference type="AlphaFoldDB" id="A0ABD5MA62"/>
<evidence type="ECO:0000256" key="1">
    <source>
        <dbReference type="SAM" id="Phobius"/>
    </source>
</evidence>
<organism evidence="2 3">
    <name type="scientific">Halorubrum miltondacostae</name>
    <dbReference type="NCBI Taxonomy" id="3076378"/>
    <lineage>
        <taxon>Archaea</taxon>
        <taxon>Methanobacteriati</taxon>
        <taxon>Methanobacteriota</taxon>
        <taxon>Stenosarchaea group</taxon>
        <taxon>Halobacteria</taxon>
        <taxon>Halobacteriales</taxon>
        <taxon>Haloferacaceae</taxon>
        <taxon>Halorubrum</taxon>
    </lineage>
</organism>
<keyword evidence="1" id="KW-0812">Transmembrane</keyword>
<reference evidence="2 3" key="1">
    <citation type="submission" date="2024-06" db="EMBL/GenBank/DDBJ databases">
        <title>Halorubrum miltondacostae sp. nov., a potential PHA producer isolated from an inland solar saltern in Rio Maior, Portugal.</title>
        <authorList>
            <person name="Albuquerque L."/>
            <person name="Viver T."/>
            <person name="Barroso C."/>
            <person name="Claudino R."/>
            <person name="Galvan M."/>
            <person name="Simoes G."/>
            <person name="Lobo Da Cunha A."/>
            <person name="Egas C."/>
        </authorList>
    </citation>
    <scope>NUCLEOTIDE SEQUENCE [LARGE SCALE GENOMIC DNA]</scope>
    <source>
        <strain evidence="2 3">RMP-11</strain>
    </source>
</reference>
<keyword evidence="1" id="KW-1133">Transmembrane helix</keyword>
<accession>A0ABD5MA62</accession>